<dbReference type="Proteomes" id="UP000277464">
    <property type="component" value="Chromosome"/>
</dbReference>
<sequence length="51" mass="6001">MSLLLRIRVAATCVTMQKVTNFFVIKIKINKEMPKYTFVLISYKYNIISDN</sequence>
<evidence type="ECO:0000313" key="4">
    <source>
        <dbReference type="Proteomes" id="UP000277464"/>
    </source>
</evidence>
<protein>
    <submittedName>
        <fullName evidence="1">Uncharacterized protein</fullName>
    </submittedName>
</protein>
<accession>A0A370V5J2</accession>
<evidence type="ECO:0000313" key="1">
    <source>
        <dbReference type="EMBL" id="RDR25489.1"/>
    </source>
</evidence>
<dbReference type="EMBL" id="LR134270">
    <property type="protein sequence ID" value="VED82285.1"/>
    <property type="molecule type" value="Genomic_DNA"/>
</dbReference>
<proteinExistence type="predicted"/>
<evidence type="ECO:0000313" key="3">
    <source>
        <dbReference type="Proteomes" id="UP000254454"/>
    </source>
</evidence>
<reference evidence="1 3" key="1">
    <citation type="submission" date="2018-06" db="EMBL/GenBank/DDBJ databases">
        <title>Recombination Drives Gene Content and Phenotype Evolution in Wild Type E. coli Strains.</title>
        <authorList>
            <person name="Field C.M."/>
            <person name="Silander O.K."/>
            <person name="Van Nimwegen E."/>
        </authorList>
    </citation>
    <scope>NUCLEOTIDE SEQUENCE [LARGE SCALE GENOMIC DNA]</scope>
    <source>
        <strain evidence="1 3">SC344</strain>
    </source>
</reference>
<dbReference type="AlphaFoldDB" id="A0A370V5J2"/>
<reference evidence="2 4" key="2">
    <citation type="submission" date="2018-12" db="EMBL/GenBank/DDBJ databases">
        <authorList>
            <consortium name="Pathogen Informatics"/>
        </authorList>
    </citation>
    <scope>NUCLEOTIDE SEQUENCE [LARGE SCALE GENOMIC DNA]</scope>
    <source>
        <strain evidence="2 4">NCTC8196</strain>
    </source>
</reference>
<organism evidence="1 3">
    <name type="scientific">Escherichia marmotae</name>
    <dbReference type="NCBI Taxonomy" id="1499973"/>
    <lineage>
        <taxon>Bacteria</taxon>
        <taxon>Pseudomonadati</taxon>
        <taxon>Pseudomonadota</taxon>
        <taxon>Gammaproteobacteria</taxon>
        <taxon>Enterobacterales</taxon>
        <taxon>Enterobacteriaceae</taxon>
        <taxon>Escherichia</taxon>
    </lineage>
</organism>
<dbReference type="Proteomes" id="UP000254454">
    <property type="component" value="Unassembled WGS sequence"/>
</dbReference>
<name>A0A370V5J2_9ESCH</name>
<dbReference type="EMBL" id="QONO01000129">
    <property type="protein sequence ID" value="RDR25489.1"/>
    <property type="molecule type" value="Genomic_DNA"/>
</dbReference>
<evidence type="ECO:0000313" key="2">
    <source>
        <dbReference type="EMBL" id="VED82285.1"/>
    </source>
</evidence>
<gene>
    <name evidence="1" type="ORF">C4A13_03730</name>
    <name evidence="2" type="ORF">NCTC8196_04424</name>
</gene>